<dbReference type="PROSITE" id="PS51713">
    <property type="entry name" value="G_ERA"/>
    <property type="match status" value="1"/>
</dbReference>
<feature type="region of interest" description="G1" evidence="5">
    <location>
        <begin position="7"/>
        <end position="14"/>
    </location>
</feature>
<dbReference type="PANTHER" id="PTHR42698">
    <property type="entry name" value="GTPASE ERA"/>
    <property type="match status" value="1"/>
</dbReference>
<dbReference type="Proteomes" id="UP000236291">
    <property type="component" value="Unassembled WGS sequence"/>
</dbReference>
<dbReference type="PANTHER" id="PTHR42698:SF2">
    <property type="entry name" value="GTPASE ERA-LIKE, CHLOROPLASTIC"/>
    <property type="match status" value="1"/>
</dbReference>
<dbReference type="InterPro" id="IPR009019">
    <property type="entry name" value="KH_sf_prok-type"/>
</dbReference>
<dbReference type="InterPro" id="IPR005662">
    <property type="entry name" value="GTPase_Era-like"/>
</dbReference>
<dbReference type="AlphaFoldDB" id="A0A2K3N8V7"/>
<dbReference type="InterPro" id="IPR015946">
    <property type="entry name" value="KH_dom-like_a/b"/>
</dbReference>
<dbReference type="NCBIfam" id="TIGR00231">
    <property type="entry name" value="small_GTP"/>
    <property type="match status" value="1"/>
</dbReference>
<gene>
    <name evidence="7" type="ORF">L195_g022743</name>
</gene>
<accession>A0A2K3N8V7</accession>
<evidence type="ECO:0000256" key="2">
    <source>
        <dbReference type="ARBA" id="ARBA00022741"/>
    </source>
</evidence>
<dbReference type="InterPro" id="IPR027417">
    <property type="entry name" value="P-loop_NTPase"/>
</dbReference>
<sequence>GYVALLGMPNVGKSTLANQMVGQRLSIVTDKPQTTRHRVLCICSGSDYQMILYDTPGVLQEQRHKLDSMMMQNVRSAAVNADCVLILVDACKAPEKIDEVLEGMGDHKDKVPTLLIMNKKDLIKPGEVAKKLEWYTKFTDVDEVIPVSAKYGHGVEDVKNWILSKLPNGPAYFPKACLKTLSVNVLSYKARPNAKDFIQVQILVEKNSQKIVVIGKNGNALKMLATAARLDIEDFLQKKVFLEIQVKVKENWRQDEGFLKHSGYGGQIGLPNDQFCKASLVNGLQRE</sequence>
<evidence type="ECO:0000313" key="8">
    <source>
        <dbReference type="Proteomes" id="UP000236291"/>
    </source>
</evidence>
<dbReference type="InterPro" id="IPR030388">
    <property type="entry name" value="G_ERA_dom"/>
</dbReference>
<dbReference type="EMBL" id="ASHM01017798">
    <property type="protein sequence ID" value="PNX99477.1"/>
    <property type="molecule type" value="Genomic_DNA"/>
</dbReference>
<dbReference type="GO" id="GO:0005525">
    <property type="term" value="F:GTP binding"/>
    <property type="evidence" value="ECO:0007669"/>
    <property type="project" value="UniProtKB-UniRule"/>
</dbReference>
<dbReference type="STRING" id="57577.A0A2K3N8V7"/>
<dbReference type="CDD" id="cd04163">
    <property type="entry name" value="Era"/>
    <property type="match status" value="1"/>
</dbReference>
<keyword evidence="3" id="KW-0694">RNA-binding</keyword>
<evidence type="ECO:0000256" key="3">
    <source>
        <dbReference type="ARBA" id="ARBA00022884"/>
    </source>
</evidence>
<dbReference type="GO" id="GO:0019843">
    <property type="term" value="F:rRNA binding"/>
    <property type="evidence" value="ECO:0007669"/>
    <property type="project" value="TreeGrafter"/>
</dbReference>
<evidence type="ECO:0000313" key="7">
    <source>
        <dbReference type="EMBL" id="PNX99477.1"/>
    </source>
</evidence>
<dbReference type="Gene3D" id="3.30.300.20">
    <property type="match status" value="1"/>
</dbReference>
<feature type="region of interest" description="G2" evidence="5">
    <location>
        <begin position="33"/>
        <end position="37"/>
    </location>
</feature>
<organism evidence="7 8">
    <name type="scientific">Trifolium pratense</name>
    <name type="common">Red clover</name>
    <dbReference type="NCBI Taxonomy" id="57577"/>
    <lineage>
        <taxon>Eukaryota</taxon>
        <taxon>Viridiplantae</taxon>
        <taxon>Streptophyta</taxon>
        <taxon>Embryophyta</taxon>
        <taxon>Tracheophyta</taxon>
        <taxon>Spermatophyta</taxon>
        <taxon>Magnoliopsida</taxon>
        <taxon>eudicotyledons</taxon>
        <taxon>Gunneridae</taxon>
        <taxon>Pentapetalae</taxon>
        <taxon>rosids</taxon>
        <taxon>fabids</taxon>
        <taxon>Fabales</taxon>
        <taxon>Fabaceae</taxon>
        <taxon>Papilionoideae</taxon>
        <taxon>50 kb inversion clade</taxon>
        <taxon>NPAAA clade</taxon>
        <taxon>Hologalegina</taxon>
        <taxon>IRL clade</taxon>
        <taxon>Trifolieae</taxon>
        <taxon>Trifolium</taxon>
    </lineage>
</organism>
<dbReference type="InterPro" id="IPR006073">
    <property type="entry name" value="GTP-bd"/>
</dbReference>
<comment type="caution">
    <text evidence="7">The sequence shown here is derived from an EMBL/GenBank/DDBJ whole genome shotgun (WGS) entry which is preliminary data.</text>
</comment>
<evidence type="ECO:0000259" key="6">
    <source>
        <dbReference type="PROSITE" id="PS51713"/>
    </source>
</evidence>
<dbReference type="PRINTS" id="PR00449">
    <property type="entry name" value="RASTRNSFRMNG"/>
</dbReference>
<evidence type="ECO:0000256" key="4">
    <source>
        <dbReference type="ARBA" id="ARBA00023134"/>
    </source>
</evidence>
<dbReference type="HAMAP" id="MF_00367">
    <property type="entry name" value="GTPase_Era"/>
    <property type="match status" value="1"/>
</dbReference>
<dbReference type="SUPFAM" id="SSF52540">
    <property type="entry name" value="P-loop containing nucleoside triphosphate hydrolases"/>
    <property type="match status" value="1"/>
</dbReference>
<dbReference type="CDD" id="cd22534">
    <property type="entry name" value="KH-II_Era"/>
    <property type="match status" value="1"/>
</dbReference>
<reference evidence="7 8" key="2">
    <citation type="journal article" date="2017" name="Front. Plant Sci.">
        <title>Gene Classification and Mining of Molecular Markers Useful in Red Clover (Trifolium pratense) Breeding.</title>
        <authorList>
            <person name="Istvanek J."/>
            <person name="Dluhosova J."/>
            <person name="Dluhos P."/>
            <person name="Patkova L."/>
            <person name="Nedelnik J."/>
            <person name="Repkova J."/>
        </authorList>
    </citation>
    <scope>NUCLEOTIDE SEQUENCE [LARGE SCALE GENOMIC DNA]</scope>
    <source>
        <strain evidence="8">cv. Tatra</strain>
        <tissue evidence="7">Young leaves</tissue>
    </source>
</reference>
<dbReference type="GO" id="GO:0000028">
    <property type="term" value="P:ribosomal small subunit assembly"/>
    <property type="evidence" value="ECO:0007669"/>
    <property type="project" value="TreeGrafter"/>
</dbReference>
<dbReference type="ExpressionAtlas" id="A0A2K3N8V7">
    <property type="expression patterns" value="baseline"/>
</dbReference>
<feature type="non-terminal residue" evidence="7">
    <location>
        <position position="1"/>
    </location>
</feature>
<dbReference type="NCBIfam" id="TIGR00436">
    <property type="entry name" value="era"/>
    <property type="match status" value="1"/>
</dbReference>
<dbReference type="Gene3D" id="3.40.50.300">
    <property type="entry name" value="P-loop containing nucleotide triphosphate hydrolases"/>
    <property type="match status" value="1"/>
</dbReference>
<keyword evidence="4 5" id="KW-0342">GTP-binding</keyword>
<dbReference type="SUPFAM" id="SSF54814">
    <property type="entry name" value="Prokaryotic type KH domain (KH-domain type II)"/>
    <property type="match status" value="1"/>
</dbReference>
<name>A0A2K3N8V7_TRIPR</name>
<keyword evidence="2 5" id="KW-0547">Nucleotide-binding</keyword>
<feature type="domain" description="Era-type G" evidence="6">
    <location>
        <begin position="1"/>
        <end position="168"/>
    </location>
</feature>
<feature type="region of interest" description="G3" evidence="5">
    <location>
        <begin position="54"/>
        <end position="57"/>
    </location>
</feature>
<dbReference type="GO" id="GO:0043024">
    <property type="term" value="F:ribosomal small subunit binding"/>
    <property type="evidence" value="ECO:0007669"/>
    <property type="project" value="TreeGrafter"/>
</dbReference>
<dbReference type="FunFam" id="3.40.50.300:FF:000094">
    <property type="entry name" value="GTPase Era"/>
    <property type="match status" value="1"/>
</dbReference>
<proteinExistence type="inferred from homology"/>
<dbReference type="InterPro" id="IPR004044">
    <property type="entry name" value="KH_dom_type_2"/>
</dbReference>
<comment type="similarity">
    <text evidence="1 5">Belongs to the TRAFAC class TrmE-Era-EngA-EngB-Septin-like GTPase superfamily. Era GTPase family.</text>
</comment>
<evidence type="ECO:0000256" key="1">
    <source>
        <dbReference type="ARBA" id="ARBA00007921"/>
    </source>
</evidence>
<dbReference type="Pfam" id="PF01926">
    <property type="entry name" value="MMR_HSR1"/>
    <property type="match status" value="1"/>
</dbReference>
<dbReference type="Pfam" id="PF07650">
    <property type="entry name" value="KH_2"/>
    <property type="match status" value="1"/>
</dbReference>
<feature type="region of interest" description="G5" evidence="5">
    <location>
        <begin position="147"/>
        <end position="149"/>
    </location>
</feature>
<evidence type="ECO:0000256" key="5">
    <source>
        <dbReference type="PROSITE-ProRule" id="PRU01050"/>
    </source>
</evidence>
<dbReference type="InterPro" id="IPR005225">
    <property type="entry name" value="Small_GTP-bd"/>
</dbReference>
<protein>
    <submittedName>
        <fullName evidence="7">GTPase Era protein</fullName>
    </submittedName>
</protein>
<feature type="region of interest" description="G4" evidence="5">
    <location>
        <begin position="118"/>
        <end position="121"/>
    </location>
</feature>
<reference evidence="7 8" key="1">
    <citation type="journal article" date="2014" name="Am. J. Bot.">
        <title>Genome assembly and annotation for red clover (Trifolium pratense; Fabaceae).</title>
        <authorList>
            <person name="Istvanek J."/>
            <person name="Jaros M."/>
            <person name="Krenek A."/>
            <person name="Repkova J."/>
        </authorList>
    </citation>
    <scope>NUCLEOTIDE SEQUENCE [LARGE SCALE GENOMIC DNA]</scope>
    <source>
        <strain evidence="8">cv. Tatra</strain>
        <tissue evidence="7">Young leaves</tissue>
    </source>
</reference>